<sequence>MSAAERSENIVNLSSASIQRTTAFLLLVYLVETKRLYISHPPDFQARHRRCRWQQYMADRKLPLNNHCFSVPSSNSHLARFEQRSVQFKFQGLSSIYSMEFEMPNSVSRFLISPIPESESPMVSCHLGRAHAMSPKMQEGCYENSSRTAATTITATT</sequence>
<organism evidence="1 2">
    <name type="scientific">Suillus placidus</name>
    <dbReference type="NCBI Taxonomy" id="48579"/>
    <lineage>
        <taxon>Eukaryota</taxon>
        <taxon>Fungi</taxon>
        <taxon>Dikarya</taxon>
        <taxon>Basidiomycota</taxon>
        <taxon>Agaricomycotina</taxon>
        <taxon>Agaricomycetes</taxon>
        <taxon>Agaricomycetidae</taxon>
        <taxon>Boletales</taxon>
        <taxon>Suillineae</taxon>
        <taxon>Suillaceae</taxon>
        <taxon>Suillus</taxon>
    </lineage>
</organism>
<evidence type="ECO:0000313" key="2">
    <source>
        <dbReference type="Proteomes" id="UP000714275"/>
    </source>
</evidence>
<name>A0A9P7A5I7_9AGAM</name>
<reference evidence="1" key="1">
    <citation type="journal article" date="2020" name="New Phytol.">
        <title>Comparative genomics reveals dynamic genome evolution in host specialist ectomycorrhizal fungi.</title>
        <authorList>
            <person name="Lofgren L.A."/>
            <person name="Nguyen N.H."/>
            <person name="Vilgalys R."/>
            <person name="Ruytinx J."/>
            <person name="Liao H.L."/>
            <person name="Branco S."/>
            <person name="Kuo A."/>
            <person name="LaButti K."/>
            <person name="Lipzen A."/>
            <person name="Andreopoulos W."/>
            <person name="Pangilinan J."/>
            <person name="Riley R."/>
            <person name="Hundley H."/>
            <person name="Na H."/>
            <person name="Barry K."/>
            <person name="Grigoriev I.V."/>
            <person name="Stajich J.E."/>
            <person name="Kennedy P.G."/>
        </authorList>
    </citation>
    <scope>NUCLEOTIDE SEQUENCE</scope>
    <source>
        <strain evidence="1">DOB743</strain>
    </source>
</reference>
<protein>
    <submittedName>
        <fullName evidence="1">Uncharacterized protein</fullName>
    </submittedName>
</protein>
<accession>A0A9P7A5I7</accession>
<proteinExistence type="predicted"/>
<dbReference type="AlphaFoldDB" id="A0A9P7A5I7"/>
<dbReference type="Proteomes" id="UP000714275">
    <property type="component" value="Unassembled WGS sequence"/>
</dbReference>
<comment type="caution">
    <text evidence="1">The sequence shown here is derived from an EMBL/GenBank/DDBJ whole genome shotgun (WGS) entry which is preliminary data.</text>
</comment>
<keyword evidence="2" id="KW-1185">Reference proteome</keyword>
<dbReference type="EMBL" id="JABBWD010000005">
    <property type="protein sequence ID" value="KAG1781811.1"/>
    <property type="molecule type" value="Genomic_DNA"/>
</dbReference>
<gene>
    <name evidence="1" type="ORF">EV702DRAFT_608431</name>
</gene>
<evidence type="ECO:0000313" key="1">
    <source>
        <dbReference type="EMBL" id="KAG1781811.1"/>
    </source>
</evidence>